<keyword evidence="3" id="KW-1185">Reference proteome</keyword>
<reference evidence="2" key="1">
    <citation type="submission" date="2023-10" db="EMBL/GenBank/DDBJ databases">
        <authorList>
            <person name="Chen Y."/>
            <person name="Shah S."/>
            <person name="Dougan E. K."/>
            <person name="Thang M."/>
            <person name="Chan C."/>
        </authorList>
    </citation>
    <scope>NUCLEOTIDE SEQUENCE [LARGE SCALE GENOMIC DNA]</scope>
</reference>
<proteinExistence type="predicted"/>
<feature type="compositionally biased region" description="Low complexity" evidence="1">
    <location>
        <begin position="86"/>
        <end position="106"/>
    </location>
</feature>
<feature type="compositionally biased region" description="Acidic residues" evidence="1">
    <location>
        <begin position="72"/>
        <end position="82"/>
    </location>
</feature>
<accession>A0ABN9T4S7</accession>
<protein>
    <submittedName>
        <fullName evidence="2">Uncharacterized protein</fullName>
    </submittedName>
</protein>
<sequence>MAERPAHAVGGFVWPRTLWDLGTEAESDAGALGAEAADVRPPGEEAEVVEAVGEAVGAMSLQATDFGFDGMEASDSDSEPDDVPGSARATAPRGADAAGGAPASAGAGAGPDECEGGEAADGTQGQTRAGSYADRSQGLTLQQRLANMEFSDDEDDDDDDPLGIKAKE</sequence>
<feature type="region of interest" description="Disordered" evidence="1">
    <location>
        <begin position="66"/>
        <end position="168"/>
    </location>
</feature>
<dbReference type="EMBL" id="CAUYUJ010014342">
    <property type="protein sequence ID" value="CAK0840014.1"/>
    <property type="molecule type" value="Genomic_DNA"/>
</dbReference>
<evidence type="ECO:0000313" key="2">
    <source>
        <dbReference type="EMBL" id="CAK0840014.1"/>
    </source>
</evidence>
<comment type="caution">
    <text evidence="2">The sequence shown here is derived from an EMBL/GenBank/DDBJ whole genome shotgun (WGS) entry which is preliminary data.</text>
</comment>
<gene>
    <name evidence="2" type="ORF">PCOR1329_LOCUS35555</name>
</gene>
<name>A0ABN9T4S7_9DINO</name>
<evidence type="ECO:0000256" key="1">
    <source>
        <dbReference type="SAM" id="MobiDB-lite"/>
    </source>
</evidence>
<evidence type="ECO:0000313" key="3">
    <source>
        <dbReference type="Proteomes" id="UP001189429"/>
    </source>
</evidence>
<feature type="compositionally biased region" description="Acidic residues" evidence="1">
    <location>
        <begin position="150"/>
        <end position="161"/>
    </location>
</feature>
<dbReference type="Proteomes" id="UP001189429">
    <property type="component" value="Unassembled WGS sequence"/>
</dbReference>
<organism evidence="2 3">
    <name type="scientific">Prorocentrum cordatum</name>
    <dbReference type="NCBI Taxonomy" id="2364126"/>
    <lineage>
        <taxon>Eukaryota</taxon>
        <taxon>Sar</taxon>
        <taxon>Alveolata</taxon>
        <taxon>Dinophyceae</taxon>
        <taxon>Prorocentrales</taxon>
        <taxon>Prorocentraceae</taxon>
        <taxon>Prorocentrum</taxon>
    </lineage>
</organism>